<name>A0A6N4SVH8_CYTH3</name>
<dbReference type="Proteomes" id="UP000001822">
    <property type="component" value="Chromosome"/>
</dbReference>
<proteinExistence type="predicted"/>
<dbReference type="OrthoDB" id="647046at2"/>
<dbReference type="EMBL" id="CP000383">
    <property type="protein sequence ID" value="ABG60539.1"/>
    <property type="molecule type" value="Genomic_DNA"/>
</dbReference>
<dbReference type="RefSeq" id="WP_011586647.1">
    <property type="nucleotide sequence ID" value="NC_008255.1"/>
</dbReference>
<evidence type="ECO:0008006" key="3">
    <source>
        <dbReference type="Google" id="ProtNLM"/>
    </source>
</evidence>
<keyword evidence="2" id="KW-1185">Reference proteome</keyword>
<organism evidence="1 2">
    <name type="scientific">Cytophaga hutchinsonii (strain ATCC 33406 / DSM 1761 / CIP 103989 / NBRC 15051 / NCIMB 9469 / D465)</name>
    <dbReference type="NCBI Taxonomy" id="269798"/>
    <lineage>
        <taxon>Bacteria</taxon>
        <taxon>Pseudomonadati</taxon>
        <taxon>Bacteroidota</taxon>
        <taxon>Cytophagia</taxon>
        <taxon>Cytophagales</taxon>
        <taxon>Cytophagaceae</taxon>
        <taxon>Cytophaga</taxon>
    </lineage>
</organism>
<sequence length="272" mass="30096">MKKSFISLALIAALFACENPKESPTEKGADSSDVILNDSTSLGEVKEIELVPLKDSPEFSDAILELNAPEDGSVQKSNKVTFNYEIKNYQLAKPTVEGSCAISCANSDKGQHIHLILNNAPYLAKYEPSFTDSLPDGNYIALSFLSRSYHESLKHFGASDVRQFTVGKVAKEKIDLSKPMLFYSRPKGEYKGKDTENVLLDFFLTNTVLSEKGNKVRATINGKTFLITDWRGYILKGLPMGESTIKLELLDASENPIPGKYNVVERTITLTK</sequence>
<dbReference type="KEGG" id="chu:CHU_3300"/>
<accession>A0A6N4SVH8</accession>
<gene>
    <name evidence="1" type="ordered locus">CHU_3300</name>
</gene>
<dbReference type="AlphaFoldDB" id="A0A6N4SVH8"/>
<reference evidence="1 2" key="1">
    <citation type="journal article" date="2007" name="Appl. Environ. Microbiol.">
        <title>Genome sequence of the cellulolytic gliding bacterium Cytophaga hutchinsonii.</title>
        <authorList>
            <person name="Xie G."/>
            <person name="Bruce D.C."/>
            <person name="Challacombe J.F."/>
            <person name="Chertkov O."/>
            <person name="Detter J.C."/>
            <person name="Gilna P."/>
            <person name="Han C.S."/>
            <person name="Lucas S."/>
            <person name="Misra M."/>
            <person name="Myers G.L."/>
            <person name="Richardson P."/>
            <person name="Tapia R."/>
            <person name="Thayer N."/>
            <person name="Thompson L.S."/>
            <person name="Brettin T.S."/>
            <person name="Henrissat B."/>
            <person name="Wilson D.B."/>
            <person name="McBride M.J."/>
        </authorList>
    </citation>
    <scope>NUCLEOTIDE SEQUENCE [LARGE SCALE GENOMIC DNA]</scope>
    <source>
        <strain evidence="2">ATCC 33406 / DSM 1761 / CIP 103989 / NBRC 15051 / NCIMB 9469 / D465</strain>
    </source>
</reference>
<evidence type="ECO:0000313" key="2">
    <source>
        <dbReference type="Proteomes" id="UP000001822"/>
    </source>
</evidence>
<dbReference type="PROSITE" id="PS51257">
    <property type="entry name" value="PROKAR_LIPOPROTEIN"/>
    <property type="match status" value="1"/>
</dbReference>
<evidence type="ECO:0000313" key="1">
    <source>
        <dbReference type="EMBL" id="ABG60539.1"/>
    </source>
</evidence>
<protein>
    <recommendedName>
        <fullName evidence="3">Phosphopeptide-binding protein</fullName>
    </recommendedName>
</protein>